<evidence type="ECO:0000313" key="13">
    <source>
        <dbReference type="RefSeq" id="XP_036365380.1"/>
    </source>
</evidence>
<sequence length="193" mass="22767">MATYGSLLEEQEKLNSECPEVDRADFLVTNPKTVYKNNRPQYTRYEIITNNASSAFPLRSSRGVYRSFKEFKWLRRILRWEYLTSNIPVLPPNYLFRRNYNPSVVASRLVPLKNFLNECVKDKKIVSDVAFHLFVQSDLTIQDITRQRRGQTHHSYLPCLWNCGGKIHKDDDDFDYAAFKRELSRTLMNEDSD</sequence>
<keyword evidence="5" id="KW-0963">Cytoplasm</keyword>
<evidence type="ECO:0000256" key="6">
    <source>
        <dbReference type="ARBA" id="ARBA00022753"/>
    </source>
</evidence>
<keyword evidence="7" id="KW-0653">Protein transport</keyword>
<keyword evidence="9" id="KW-0472">Membrane</keyword>
<reference evidence="13" key="1">
    <citation type="submission" date="2025-08" db="UniProtKB">
        <authorList>
            <consortium name="RefSeq"/>
        </authorList>
    </citation>
    <scope>IDENTIFICATION</scope>
</reference>
<evidence type="ECO:0000256" key="3">
    <source>
        <dbReference type="ARBA" id="ARBA00010883"/>
    </source>
</evidence>
<dbReference type="RefSeq" id="XP_036365380.1">
    <property type="nucleotide sequence ID" value="XM_036509487.1"/>
</dbReference>
<evidence type="ECO:0000256" key="9">
    <source>
        <dbReference type="ARBA" id="ARBA00023136"/>
    </source>
</evidence>
<name>A0A7E6FDH0_9MOLL</name>
<dbReference type="KEGG" id="osn:118766202"/>
<dbReference type="Pfam" id="PF00787">
    <property type="entry name" value="PX"/>
    <property type="match status" value="1"/>
</dbReference>
<dbReference type="InterPro" id="IPR043544">
    <property type="entry name" value="SNX10/11"/>
</dbReference>
<dbReference type="GO" id="GO:0006886">
    <property type="term" value="P:intracellular protein transport"/>
    <property type="evidence" value="ECO:0007669"/>
    <property type="project" value="InterPro"/>
</dbReference>
<keyword evidence="8" id="KW-0446">Lipid-binding</keyword>
<organism evidence="12 13">
    <name type="scientific">Octopus sinensis</name>
    <name type="common">East Asian common octopus</name>
    <dbReference type="NCBI Taxonomy" id="2607531"/>
    <lineage>
        <taxon>Eukaryota</taxon>
        <taxon>Metazoa</taxon>
        <taxon>Spiralia</taxon>
        <taxon>Lophotrochozoa</taxon>
        <taxon>Mollusca</taxon>
        <taxon>Cephalopoda</taxon>
        <taxon>Coleoidea</taxon>
        <taxon>Octopodiformes</taxon>
        <taxon>Octopoda</taxon>
        <taxon>Incirrata</taxon>
        <taxon>Octopodidae</taxon>
        <taxon>Octopus</taxon>
    </lineage>
</organism>
<feature type="domain" description="PX" evidence="11">
    <location>
        <begin position="23"/>
        <end position="141"/>
    </location>
</feature>
<dbReference type="PANTHER" id="PTHR46209:SF3">
    <property type="entry name" value="PX DOMAIN-CONTAINING PROTEIN"/>
    <property type="match status" value="1"/>
</dbReference>
<comment type="similarity">
    <text evidence="3">Belongs to the sorting nexin family.</text>
</comment>
<dbReference type="InterPro" id="IPR001683">
    <property type="entry name" value="PX_dom"/>
</dbReference>
<gene>
    <name evidence="13" type="primary">LOC118766202</name>
</gene>
<evidence type="ECO:0000256" key="10">
    <source>
        <dbReference type="ARBA" id="ARBA00029433"/>
    </source>
</evidence>
<keyword evidence="6" id="KW-0967">Endosome</keyword>
<keyword evidence="12" id="KW-1185">Reference proteome</keyword>
<dbReference type="Gene3D" id="3.30.1520.10">
    <property type="entry name" value="Phox-like domain"/>
    <property type="match status" value="1"/>
</dbReference>
<evidence type="ECO:0000256" key="4">
    <source>
        <dbReference type="ARBA" id="ARBA00022448"/>
    </source>
</evidence>
<protein>
    <submittedName>
        <fullName evidence="13">Sorting nexin-10B-like isoform X1</fullName>
    </submittedName>
</protein>
<dbReference type="PROSITE" id="PS50195">
    <property type="entry name" value="PX"/>
    <property type="match status" value="1"/>
</dbReference>
<dbReference type="Proteomes" id="UP000515154">
    <property type="component" value="Linkage group LG1"/>
</dbReference>
<dbReference type="GO" id="GO:1901981">
    <property type="term" value="F:phosphatidylinositol phosphate binding"/>
    <property type="evidence" value="ECO:0007669"/>
    <property type="project" value="TreeGrafter"/>
</dbReference>
<evidence type="ECO:0000313" key="12">
    <source>
        <dbReference type="Proteomes" id="UP000515154"/>
    </source>
</evidence>
<dbReference type="SMART" id="SM00312">
    <property type="entry name" value="PX"/>
    <property type="match status" value="1"/>
</dbReference>
<proteinExistence type="inferred from homology"/>
<dbReference type="SUPFAM" id="SSF64268">
    <property type="entry name" value="PX domain"/>
    <property type="match status" value="1"/>
</dbReference>
<dbReference type="PANTHER" id="PTHR46209">
    <property type="entry name" value="PX DOMAIN-CONTAINING PROTEIN"/>
    <property type="match status" value="1"/>
</dbReference>
<evidence type="ECO:0000256" key="8">
    <source>
        <dbReference type="ARBA" id="ARBA00023121"/>
    </source>
</evidence>
<dbReference type="InterPro" id="IPR036871">
    <property type="entry name" value="PX_dom_sf"/>
</dbReference>
<keyword evidence="4" id="KW-0813">Transport</keyword>
<dbReference type="GO" id="GO:0016050">
    <property type="term" value="P:vesicle organization"/>
    <property type="evidence" value="ECO:0007669"/>
    <property type="project" value="TreeGrafter"/>
</dbReference>
<evidence type="ECO:0000256" key="7">
    <source>
        <dbReference type="ARBA" id="ARBA00022927"/>
    </source>
</evidence>
<evidence type="ECO:0000256" key="2">
    <source>
        <dbReference type="ARBA" id="ARBA00004496"/>
    </source>
</evidence>
<accession>A0A7E6FDH0</accession>
<comment type="subcellular location">
    <subcellularLocation>
        <location evidence="2">Cytoplasm</location>
    </subcellularLocation>
    <subcellularLocation>
        <location evidence="10">Endomembrane system</location>
        <topology evidence="10">Peripheral membrane protein</topology>
        <orientation evidence="10">Cytoplasmic side</orientation>
    </subcellularLocation>
    <subcellularLocation>
        <location evidence="1">Endosome</location>
    </subcellularLocation>
</comment>
<dbReference type="AlphaFoldDB" id="A0A7E6FDH0"/>
<evidence type="ECO:0000256" key="5">
    <source>
        <dbReference type="ARBA" id="ARBA00022490"/>
    </source>
</evidence>
<dbReference type="GO" id="GO:0005768">
    <property type="term" value="C:endosome"/>
    <property type="evidence" value="ECO:0007669"/>
    <property type="project" value="UniProtKB-SubCell"/>
</dbReference>
<evidence type="ECO:0000259" key="11">
    <source>
        <dbReference type="PROSITE" id="PS50195"/>
    </source>
</evidence>
<evidence type="ECO:0000256" key="1">
    <source>
        <dbReference type="ARBA" id="ARBA00004177"/>
    </source>
</evidence>